<organism evidence="3 4">
    <name type="scientific">Fictibacillus marinisediminis</name>
    <dbReference type="NCBI Taxonomy" id="2878389"/>
    <lineage>
        <taxon>Bacteria</taxon>
        <taxon>Bacillati</taxon>
        <taxon>Bacillota</taxon>
        <taxon>Bacilli</taxon>
        <taxon>Bacillales</taxon>
        <taxon>Fictibacillaceae</taxon>
        <taxon>Fictibacillus</taxon>
    </lineage>
</organism>
<evidence type="ECO:0000313" key="3">
    <source>
        <dbReference type="EMBL" id="MCK6259310.1"/>
    </source>
</evidence>
<comment type="caution">
    <text evidence="3">The sequence shown here is derived from an EMBL/GenBank/DDBJ whole genome shotgun (WGS) entry which is preliminary data.</text>
</comment>
<evidence type="ECO:0000259" key="2">
    <source>
        <dbReference type="Pfam" id="PF13739"/>
    </source>
</evidence>
<name>A0A9X1XG64_9BACL</name>
<protein>
    <submittedName>
        <fullName evidence="3">DUF3298 and DUF4163 domain-containing protein</fullName>
    </submittedName>
</protein>
<dbReference type="RefSeq" id="WP_248254491.1">
    <property type="nucleotide sequence ID" value="NZ_JAIWJX010000002.1"/>
</dbReference>
<accession>A0A9X1XG64</accession>
<dbReference type="InterPro" id="IPR021729">
    <property type="entry name" value="DUF3298"/>
</dbReference>
<reference evidence="3" key="1">
    <citation type="submission" date="2021-09" db="EMBL/GenBank/DDBJ databases">
        <title>Genome analysis of Fictibacillus sp. KIGAM418 isolated from marine sediment.</title>
        <authorList>
            <person name="Seo M.-J."/>
            <person name="Cho E.-S."/>
            <person name="Hwang C.Y."/>
        </authorList>
    </citation>
    <scope>NUCLEOTIDE SEQUENCE</scope>
    <source>
        <strain evidence="3">KIGAM418</strain>
    </source>
</reference>
<dbReference type="AlphaFoldDB" id="A0A9X1XG64"/>
<keyword evidence="4" id="KW-1185">Reference proteome</keyword>
<evidence type="ECO:0000313" key="4">
    <source>
        <dbReference type="Proteomes" id="UP001139011"/>
    </source>
</evidence>
<dbReference type="InterPro" id="IPR037126">
    <property type="entry name" value="PdaC/RsiV-like_sf"/>
</dbReference>
<dbReference type="Pfam" id="PF11738">
    <property type="entry name" value="DUF3298"/>
    <property type="match status" value="1"/>
</dbReference>
<sequence length="200" mass="23523">MYEARSYTNLLIQQYQNNKATVQYPQIIGLPRTETQIKLNKAIKDKIFSLMDENGIKRKDLEEMTGLFEVKLNQGDWLSIVFTNYAYWKNAAHGLTLQESITMNVKTGTIYELRDLFKEGSYYKTRLTALIKKQFKEFQFPLIQPYQSVRDTDAFYLTKSGLVIYYQSYEYTPYYVGIPEFTIPYNKIASILKPEVKISF</sequence>
<dbReference type="Gene3D" id="3.30.565.40">
    <property type="entry name" value="Fervidobacterium nodosum Rt17-B1 like"/>
    <property type="match status" value="1"/>
</dbReference>
<gene>
    <name evidence="3" type="ORF">LCY76_22300</name>
</gene>
<feature type="domain" description="DUF3298" evidence="1">
    <location>
        <begin position="115"/>
        <end position="186"/>
    </location>
</feature>
<proteinExistence type="predicted"/>
<dbReference type="EMBL" id="JAIWJX010000002">
    <property type="protein sequence ID" value="MCK6259310.1"/>
    <property type="molecule type" value="Genomic_DNA"/>
</dbReference>
<dbReference type="Proteomes" id="UP001139011">
    <property type="component" value="Unassembled WGS sequence"/>
</dbReference>
<feature type="domain" description="Deacetylase PdaC" evidence="2">
    <location>
        <begin position="19"/>
        <end position="96"/>
    </location>
</feature>
<dbReference type="Gene3D" id="3.90.640.20">
    <property type="entry name" value="Heat-shock cognate protein, ATPase"/>
    <property type="match status" value="1"/>
</dbReference>
<evidence type="ECO:0000259" key="1">
    <source>
        <dbReference type="Pfam" id="PF11738"/>
    </source>
</evidence>
<dbReference type="Pfam" id="PF13739">
    <property type="entry name" value="PdaC"/>
    <property type="match status" value="1"/>
</dbReference>
<dbReference type="InterPro" id="IPR025303">
    <property type="entry name" value="PdaC"/>
</dbReference>